<dbReference type="Pfam" id="PF07589">
    <property type="entry name" value="PEP-CTERM"/>
    <property type="match status" value="1"/>
</dbReference>
<reference evidence="3 4" key="1">
    <citation type="submission" date="2019-02" db="EMBL/GenBank/DDBJ databases">
        <title>Deep-cultivation of Planctomycetes and their phenomic and genomic characterization uncovers novel biology.</title>
        <authorList>
            <person name="Wiegand S."/>
            <person name="Jogler M."/>
            <person name="Boedeker C."/>
            <person name="Pinto D."/>
            <person name="Vollmers J."/>
            <person name="Rivas-Marin E."/>
            <person name="Kohn T."/>
            <person name="Peeters S.H."/>
            <person name="Heuer A."/>
            <person name="Rast P."/>
            <person name="Oberbeckmann S."/>
            <person name="Bunk B."/>
            <person name="Jeske O."/>
            <person name="Meyerdierks A."/>
            <person name="Storesund J.E."/>
            <person name="Kallscheuer N."/>
            <person name="Luecker S."/>
            <person name="Lage O.M."/>
            <person name="Pohl T."/>
            <person name="Merkel B.J."/>
            <person name="Hornburger P."/>
            <person name="Mueller R.-W."/>
            <person name="Bruemmer F."/>
            <person name="Labrenz M."/>
            <person name="Spormann A.M."/>
            <person name="Op den Camp H."/>
            <person name="Overmann J."/>
            <person name="Amann R."/>
            <person name="Jetten M.S.M."/>
            <person name="Mascher T."/>
            <person name="Medema M.H."/>
            <person name="Devos D.P."/>
            <person name="Kaster A.-K."/>
            <person name="Ovreas L."/>
            <person name="Rohde M."/>
            <person name="Galperin M.Y."/>
            <person name="Jogler C."/>
        </authorList>
    </citation>
    <scope>NUCLEOTIDE SEQUENCE [LARGE SCALE GENOMIC DNA]</scope>
    <source>
        <strain evidence="3 4">Pan181</strain>
    </source>
</reference>
<name>A0A518ANC7_9BACT</name>
<feature type="signal peptide" evidence="1">
    <location>
        <begin position="1"/>
        <end position="30"/>
    </location>
</feature>
<dbReference type="KEGG" id="amuc:Pan181_24430"/>
<organism evidence="3 4">
    <name type="scientific">Aeoliella mucimassa</name>
    <dbReference type="NCBI Taxonomy" id="2527972"/>
    <lineage>
        <taxon>Bacteria</taxon>
        <taxon>Pseudomonadati</taxon>
        <taxon>Planctomycetota</taxon>
        <taxon>Planctomycetia</taxon>
        <taxon>Pirellulales</taxon>
        <taxon>Lacipirellulaceae</taxon>
        <taxon>Aeoliella</taxon>
    </lineage>
</organism>
<proteinExistence type="predicted"/>
<keyword evidence="4" id="KW-1185">Reference proteome</keyword>
<feature type="domain" description="Ice-binding protein C-terminal" evidence="2">
    <location>
        <begin position="296"/>
        <end position="320"/>
    </location>
</feature>
<sequence precursor="true">MTYKFTNYIRVAAISSVTTLLMGVSGQVSSAMNDTYFYGTFIEKETATGFEYSYELYNKTLTTTYYGLSISPPASNDFSDMHVLHSFETEVVRWDFDSLEEAVAFAVGNWQFQVRPFDSTTLEYATTPIELSIAIDALPTMTLDRFAPAVVSPADGKSIRSGDWLNIDWAYPDHRDSRAAYIQSTFIVDEKLYTPTLPVGISGHSAVGGGNSHTDTEGKTSSVYHRTEYNYDQGHPNFRQRITIKGYDLPVEVEVSIQTTNSLGYQSRYSEQYDRTVYFSHNYRFVPQSNLHYYVVPEPSTAVLGLLALAATGGVWWHRRK</sequence>
<evidence type="ECO:0000313" key="3">
    <source>
        <dbReference type="EMBL" id="QDU56235.1"/>
    </source>
</evidence>
<keyword evidence="1" id="KW-0732">Signal</keyword>
<dbReference type="EMBL" id="CP036278">
    <property type="protein sequence ID" value="QDU56235.1"/>
    <property type="molecule type" value="Genomic_DNA"/>
</dbReference>
<evidence type="ECO:0000313" key="4">
    <source>
        <dbReference type="Proteomes" id="UP000315750"/>
    </source>
</evidence>
<dbReference type="InterPro" id="IPR013424">
    <property type="entry name" value="Ice-binding_C"/>
</dbReference>
<evidence type="ECO:0000259" key="2">
    <source>
        <dbReference type="Pfam" id="PF07589"/>
    </source>
</evidence>
<accession>A0A518ANC7</accession>
<protein>
    <recommendedName>
        <fullName evidence="2">Ice-binding protein C-terminal domain-containing protein</fullName>
    </recommendedName>
</protein>
<dbReference type="Proteomes" id="UP000315750">
    <property type="component" value="Chromosome"/>
</dbReference>
<evidence type="ECO:0000256" key="1">
    <source>
        <dbReference type="SAM" id="SignalP"/>
    </source>
</evidence>
<dbReference type="AlphaFoldDB" id="A0A518ANC7"/>
<dbReference type="RefSeq" id="WP_145247003.1">
    <property type="nucleotide sequence ID" value="NZ_CP036278.1"/>
</dbReference>
<feature type="chain" id="PRO_5021934654" description="Ice-binding protein C-terminal domain-containing protein" evidence="1">
    <location>
        <begin position="31"/>
        <end position="321"/>
    </location>
</feature>
<gene>
    <name evidence="3" type="ORF">Pan181_24430</name>
</gene>